<dbReference type="Pfam" id="PF01883">
    <property type="entry name" value="FeS_assembly_P"/>
    <property type="match status" value="1"/>
</dbReference>
<dbReference type="RefSeq" id="WP_086725204.1">
    <property type="nucleotide sequence ID" value="NZ_MUBM01000085.1"/>
</dbReference>
<feature type="domain" description="MIP18 family-like" evidence="1">
    <location>
        <begin position="19"/>
        <end position="91"/>
    </location>
</feature>
<protein>
    <submittedName>
        <fullName evidence="2">Iron-sulfur cluster assembly protein</fullName>
    </submittedName>
</protein>
<comment type="caution">
    <text evidence="2">The sequence shown here is derived from an EMBL/GenBank/DDBJ whole genome shotgun (WGS) entry which is preliminary data.</text>
</comment>
<dbReference type="SUPFAM" id="SSF117916">
    <property type="entry name" value="Fe-S cluster assembly (FSCA) domain-like"/>
    <property type="match status" value="1"/>
</dbReference>
<proteinExistence type="predicted"/>
<dbReference type="InterPro" id="IPR034904">
    <property type="entry name" value="FSCA_dom_sf"/>
</dbReference>
<dbReference type="Gene3D" id="3.30.300.130">
    <property type="entry name" value="Fe-S cluster assembly (FSCA)"/>
    <property type="match status" value="1"/>
</dbReference>
<gene>
    <name evidence="2" type="ORF">ABT317_15950</name>
</gene>
<dbReference type="Proteomes" id="UP001458415">
    <property type="component" value="Unassembled WGS sequence"/>
</dbReference>
<sequence>MTRGTVGATVAVEAAERSDAVTAALATVLDPELDRPITELGFVRSVSIDSGRVEARLRLPTYFCAPNFAWLMVEDARRMLAALPWVTDVTVVLEDHFASDEINQGVACGREFAEAFPLLSDPDRLGELRRTFLRKGCLAAQARLGRRLTGHGWTVRQMAEARLRDLPDRLTVTLVRRRRALGLPADGVDPVFTDEQGRPVLPVDMEAHLRRCRTTAVGIGANTEICEGLLATRYGTAAGTTAVALDNTRADSAGGAA</sequence>
<reference evidence="2 3" key="1">
    <citation type="submission" date="2024-06" db="EMBL/GenBank/DDBJ databases">
        <title>The Natural Products Discovery Center: Release of the First 8490 Sequenced Strains for Exploring Actinobacteria Biosynthetic Diversity.</title>
        <authorList>
            <person name="Kalkreuter E."/>
            <person name="Kautsar S.A."/>
            <person name="Yang D."/>
            <person name="Bader C.D."/>
            <person name="Teijaro C.N."/>
            <person name="Fluegel L."/>
            <person name="Davis C.M."/>
            <person name="Simpson J.R."/>
            <person name="Lauterbach L."/>
            <person name="Steele A.D."/>
            <person name="Gui C."/>
            <person name="Meng S."/>
            <person name="Li G."/>
            <person name="Viehrig K."/>
            <person name="Ye F."/>
            <person name="Su P."/>
            <person name="Kiefer A.F."/>
            <person name="Nichols A."/>
            <person name="Cepeda A.J."/>
            <person name="Yan W."/>
            <person name="Fan B."/>
            <person name="Jiang Y."/>
            <person name="Adhikari A."/>
            <person name="Zheng C.-J."/>
            <person name="Schuster L."/>
            <person name="Cowan T.M."/>
            <person name="Smanski M.J."/>
            <person name="Chevrette M.G."/>
            <person name="De Carvalho L.P.S."/>
            <person name="Shen B."/>
        </authorList>
    </citation>
    <scope>NUCLEOTIDE SEQUENCE [LARGE SCALE GENOMIC DNA]</scope>
    <source>
        <strain evidence="2 3">NPDC000634</strain>
    </source>
</reference>
<evidence type="ECO:0000313" key="2">
    <source>
        <dbReference type="EMBL" id="MER6978460.1"/>
    </source>
</evidence>
<accession>A0ABV1W2P1</accession>
<name>A0ABV1W2P1_9ACTN</name>
<dbReference type="EMBL" id="JBEPCU010000236">
    <property type="protein sequence ID" value="MER6978460.1"/>
    <property type="molecule type" value="Genomic_DNA"/>
</dbReference>
<keyword evidence="3" id="KW-1185">Reference proteome</keyword>
<dbReference type="InterPro" id="IPR002744">
    <property type="entry name" value="MIP18-like"/>
</dbReference>
<evidence type="ECO:0000259" key="1">
    <source>
        <dbReference type="Pfam" id="PF01883"/>
    </source>
</evidence>
<organism evidence="2 3">
    <name type="scientific">Streptomyces carpinensis</name>
    <dbReference type="NCBI Taxonomy" id="66369"/>
    <lineage>
        <taxon>Bacteria</taxon>
        <taxon>Bacillati</taxon>
        <taxon>Actinomycetota</taxon>
        <taxon>Actinomycetes</taxon>
        <taxon>Kitasatosporales</taxon>
        <taxon>Streptomycetaceae</taxon>
        <taxon>Streptomyces</taxon>
    </lineage>
</organism>
<evidence type="ECO:0000313" key="3">
    <source>
        <dbReference type="Proteomes" id="UP001458415"/>
    </source>
</evidence>